<dbReference type="OMA" id="KPNEQRV"/>
<organism evidence="2 3">
    <name type="scientific">Daucus carota subsp. sativus</name>
    <name type="common">Carrot</name>
    <dbReference type="NCBI Taxonomy" id="79200"/>
    <lineage>
        <taxon>Eukaryota</taxon>
        <taxon>Viridiplantae</taxon>
        <taxon>Streptophyta</taxon>
        <taxon>Embryophyta</taxon>
        <taxon>Tracheophyta</taxon>
        <taxon>Spermatophyta</taxon>
        <taxon>Magnoliopsida</taxon>
        <taxon>eudicotyledons</taxon>
        <taxon>Gunneridae</taxon>
        <taxon>Pentapetalae</taxon>
        <taxon>asterids</taxon>
        <taxon>campanulids</taxon>
        <taxon>Apiales</taxon>
        <taxon>Apiaceae</taxon>
        <taxon>Apioideae</taxon>
        <taxon>Scandiceae</taxon>
        <taxon>Daucinae</taxon>
        <taxon>Daucus</taxon>
        <taxon>Daucus sect. Daucus</taxon>
    </lineage>
</organism>
<feature type="region of interest" description="Disordered" evidence="1">
    <location>
        <begin position="148"/>
        <end position="204"/>
    </location>
</feature>
<evidence type="ECO:0000313" key="2">
    <source>
        <dbReference type="EMBL" id="WOG98743.1"/>
    </source>
</evidence>
<dbReference type="Gramene" id="KZM99625">
    <property type="protein sequence ID" value="KZM99625"/>
    <property type="gene ID" value="DCAR_013013"/>
</dbReference>
<feature type="compositionally biased region" description="Basic and acidic residues" evidence="1">
    <location>
        <begin position="73"/>
        <end position="89"/>
    </location>
</feature>
<feature type="region of interest" description="Disordered" evidence="1">
    <location>
        <begin position="73"/>
        <end position="105"/>
    </location>
</feature>
<dbReference type="KEGG" id="dcr:108218867"/>
<gene>
    <name evidence="2" type="ORF">DCAR_0418088</name>
</gene>
<reference evidence="2" key="1">
    <citation type="journal article" date="2016" name="Nat. Genet.">
        <title>A high-quality carrot genome assembly provides new insights into carotenoid accumulation and asterid genome evolution.</title>
        <authorList>
            <person name="Iorizzo M."/>
            <person name="Ellison S."/>
            <person name="Senalik D."/>
            <person name="Zeng P."/>
            <person name="Satapoomin P."/>
            <person name="Huang J."/>
            <person name="Bowman M."/>
            <person name="Iovene M."/>
            <person name="Sanseverino W."/>
            <person name="Cavagnaro P."/>
            <person name="Yildiz M."/>
            <person name="Macko-Podgorni A."/>
            <person name="Moranska E."/>
            <person name="Grzebelus E."/>
            <person name="Grzebelus D."/>
            <person name="Ashrafi H."/>
            <person name="Zheng Z."/>
            <person name="Cheng S."/>
            <person name="Spooner D."/>
            <person name="Van Deynze A."/>
            <person name="Simon P."/>
        </authorList>
    </citation>
    <scope>NUCLEOTIDE SEQUENCE</scope>
    <source>
        <tissue evidence="2">Leaf</tissue>
    </source>
</reference>
<dbReference type="PANTHER" id="PTHR35103">
    <property type="entry name" value="OS06G0115700 PROTEIN"/>
    <property type="match status" value="1"/>
</dbReference>
<dbReference type="AlphaFoldDB" id="A0A165Z579"/>
<dbReference type="EMBL" id="CP093346">
    <property type="protein sequence ID" value="WOG98743.1"/>
    <property type="molecule type" value="Genomic_DNA"/>
</dbReference>
<name>A0A165Z579_DAUCS</name>
<proteinExistence type="predicted"/>
<evidence type="ECO:0000256" key="1">
    <source>
        <dbReference type="SAM" id="MobiDB-lite"/>
    </source>
</evidence>
<sequence length="204" mass="22538">MVVALGPGKFYGSGLPRPRYYTDVKFSEERVDPPAPVLDSLMSWAEEAHWSMGGLNGKRLRFQGRIEGSVSKIKAEHERSERKKAKEDVVANFSPESSPEAPPAPFVVKRKRRFLVDEESDEENVKPGAVRKLVDDFEKVAEECGMKKEKAGADRVATRSRKAGSEGSVAEKLKLKGKKLKKKGESKGNGETGVRVSPRLAKRG</sequence>
<feature type="compositionally biased region" description="Basic and acidic residues" evidence="1">
    <location>
        <begin position="148"/>
        <end position="157"/>
    </location>
</feature>
<keyword evidence="3" id="KW-1185">Reference proteome</keyword>
<accession>A0A165Z579</accession>
<dbReference type="OrthoDB" id="1723663at2759"/>
<evidence type="ECO:0000313" key="3">
    <source>
        <dbReference type="Proteomes" id="UP000077755"/>
    </source>
</evidence>
<protein>
    <submittedName>
        <fullName evidence="2">Uncharacterized protein</fullName>
    </submittedName>
</protein>
<reference evidence="2" key="2">
    <citation type="submission" date="2022-03" db="EMBL/GenBank/DDBJ databases">
        <title>Draft title - Genomic analysis of global carrot germplasm unveils the trajectory of domestication and the origin of high carotenoid orange carrot.</title>
        <authorList>
            <person name="Iorizzo M."/>
            <person name="Ellison S."/>
            <person name="Senalik D."/>
            <person name="Macko-Podgorni A."/>
            <person name="Grzebelus D."/>
            <person name="Bostan H."/>
            <person name="Rolling W."/>
            <person name="Curaba J."/>
            <person name="Simon P."/>
        </authorList>
    </citation>
    <scope>NUCLEOTIDE SEQUENCE</scope>
    <source>
        <tissue evidence="2">Leaf</tissue>
    </source>
</reference>
<dbReference type="Proteomes" id="UP000077755">
    <property type="component" value="Chromosome 4"/>
</dbReference>
<dbReference type="PANTHER" id="PTHR35103:SF1">
    <property type="entry name" value="OS06G0115700 PROTEIN"/>
    <property type="match status" value="1"/>
</dbReference>